<evidence type="ECO:0000256" key="1">
    <source>
        <dbReference type="SAM" id="MobiDB-lite"/>
    </source>
</evidence>
<reference evidence="3" key="1">
    <citation type="journal article" date="2013" name="Genome Biol.">
        <title>Draft genome of the mountain pine beetle, Dendroctonus ponderosae Hopkins, a major forest pest.</title>
        <authorList>
            <person name="Keeling C.I."/>
            <person name="Yuen M.M."/>
            <person name="Liao N.Y."/>
            <person name="Docking T.R."/>
            <person name="Chan S.K."/>
            <person name="Taylor G.A."/>
            <person name="Palmquist D.L."/>
            <person name="Jackman S.D."/>
            <person name="Nguyen A."/>
            <person name="Li M."/>
            <person name="Henderson H."/>
            <person name="Janes J.K."/>
            <person name="Zhao Y."/>
            <person name="Pandoh P."/>
            <person name="Moore R."/>
            <person name="Sperling F.A."/>
            <person name="Huber D.P."/>
            <person name="Birol I."/>
            <person name="Jones S.J."/>
            <person name="Bohlmann J."/>
        </authorList>
    </citation>
    <scope>NUCLEOTIDE SEQUENCE</scope>
</reference>
<name>A0AAR5PFF5_DENPD</name>
<keyword evidence="3" id="KW-1185">Reference proteome</keyword>
<accession>A0AAR5PFF5</accession>
<proteinExistence type="predicted"/>
<dbReference type="Proteomes" id="UP000019118">
    <property type="component" value="Unassembled WGS sequence"/>
</dbReference>
<protein>
    <submittedName>
        <fullName evidence="2">Uncharacterized protein</fullName>
    </submittedName>
</protein>
<dbReference type="EnsemblMetazoa" id="XM_019904254.1">
    <property type="protein sequence ID" value="XP_019759813.1"/>
    <property type="gene ID" value="LOC109537483"/>
</dbReference>
<reference evidence="2" key="2">
    <citation type="submission" date="2024-08" db="UniProtKB">
        <authorList>
            <consortium name="EnsemblMetazoa"/>
        </authorList>
    </citation>
    <scope>IDENTIFICATION</scope>
</reference>
<sequence>MRREVRQKYQFACNKQHTVSSVRHLNRRKKDFTDLASPQRSMPLRPQSATSRQESEMAARSLRELQSTGGSSDPVQRLRLLCLSRGASGILGLGKNNNTHLRKFINKR</sequence>
<feature type="region of interest" description="Disordered" evidence="1">
    <location>
        <begin position="17"/>
        <end position="73"/>
    </location>
</feature>
<organism evidence="2 3">
    <name type="scientific">Dendroctonus ponderosae</name>
    <name type="common">Mountain pine beetle</name>
    <dbReference type="NCBI Taxonomy" id="77166"/>
    <lineage>
        <taxon>Eukaryota</taxon>
        <taxon>Metazoa</taxon>
        <taxon>Ecdysozoa</taxon>
        <taxon>Arthropoda</taxon>
        <taxon>Hexapoda</taxon>
        <taxon>Insecta</taxon>
        <taxon>Pterygota</taxon>
        <taxon>Neoptera</taxon>
        <taxon>Endopterygota</taxon>
        <taxon>Coleoptera</taxon>
        <taxon>Polyphaga</taxon>
        <taxon>Cucujiformia</taxon>
        <taxon>Curculionidae</taxon>
        <taxon>Scolytinae</taxon>
        <taxon>Dendroctonus</taxon>
    </lineage>
</organism>
<evidence type="ECO:0000313" key="2">
    <source>
        <dbReference type="EnsemblMetazoa" id="XP_019759788.1"/>
    </source>
</evidence>
<dbReference type="EnsemblMetazoa" id="XM_019904229.1">
    <property type="protein sequence ID" value="XP_019759788.1"/>
    <property type="gene ID" value="LOC109537469"/>
</dbReference>
<evidence type="ECO:0000313" key="3">
    <source>
        <dbReference type="Proteomes" id="UP000019118"/>
    </source>
</evidence>
<dbReference type="AlphaFoldDB" id="A0AAR5PFF5"/>
<feature type="compositionally biased region" description="Basic and acidic residues" evidence="1">
    <location>
        <begin position="53"/>
        <end position="63"/>
    </location>
</feature>
<feature type="compositionally biased region" description="Polar residues" evidence="1">
    <location>
        <begin position="64"/>
        <end position="73"/>
    </location>
</feature>